<accession>A0ABR7YXW3</accession>
<keyword evidence="2" id="KW-1185">Reference proteome</keyword>
<protein>
    <submittedName>
        <fullName evidence="1">SDR family oxidoreductase</fullName>
    </submittedName>
</protein>
<dbReference type="PANTHER" id="PTHR45458:SF1">
    <property type="entry name" value="SHORT CHAIN DEHYDROGENASE"/>
    <property type="match status" value="1"/>
</dbReference>
<dbReference type="Pfam" id="PF13561">
    <property type="entry name" value="adh_short_C2"/>
    <property type="match status" value="1"/>
</dbReference>
<gene>
    <name evidence="1" type="ORF">HAQ05_04705</name>
</gene>
<proteinExistence type="predicted"/>
<dbReference type="InterPro" id="IPR002347">
    <property type="entry name" value="SDR_fam"/>
</dbReference>
<dbReference type="RefSeq" id="WP_190417921.1">
    <property type="nucleotide sequence ID" value="NZ_JAAOCA010000005.1"/>
</dbReference>
<name>A0ABR7YXW3_9PSED</name>
<dbReference type="PRINTS" id="PR00081">
    <property type="entry name" value="GDHRDH"/>
</dbReference>
<dbReference type="Gene3D" id="3.40.50.720">
    <property type="entry name" value="NAD(P)-binding Rossmann-like Domain"/>
    <property type="match status" value="1"/>
</dbReference>
<dbReference type="PANTHER" id="PTHR45458">
    <property type="entry name" value="SHORT-CHAIN DEHYDROGENASE/REDUCTASE SDR"/>
    <property type="match status" value="1"/>
</dbReference>
<evidence type="ECO:0000313" key="2">
    <source>
        <dbReference type="Proteomes" id="UP000805841"/>
    </source>
</evidence>
<dbReference type="InterPro" id="IPR052184">
    <property type="entry name" value="SDR_enzymes"/>
</dbReference>
<reference evidence="1 2" key="1">
    <citation type="journal article" date="2020" name="Insects">
        <title>Bacteria Belonging to Pseudomonas typographi sp. nov. from the Bark Beetle Ips typographus Have Genomic Potential to Aid in the Host Ecology.</title>
        <authorList>
            <person name="Peral-Aranega E."/>
            <person name="Saati-Santamaria Z."/>
            <person name="Kolarik M."/>
            <person name="Rivas R."/>
            <person name="Garcia-Fraile P."/>
        </authorList>
    </citation>
    <scope>NUCLEOTIDE SEQUENCE [LARGE SCALE GENOMIC DNA]</scope>
    <source>
        <strain evidence="1 2">CA3A</strain>
    </source>
</reference>
<dbReference type="InterPro" id="IPR036291">
    <property type="entry name" value="NAD(P)-bd_dom_sf"/>
</dbReference>
<organism evidence="1 2">
    <name type="scientific">Pseudomonas typographi</name>
    <dbReference type="NCBI Taxonomy" id="2715964"/>
    <lineage>
        <taxon>Bacteria</taxon>
        <taxon>Pseudomonadati</taxon>
        <taxon>Pseudomonadota</taxon>
        <taxon>Gammaproteobacteria</taxon>
        <taxon>Pseudomonadales</taxon>
        <taxon>Pseudomonadaceae</taxon>
        <taxon>Pseudomonas</taxon>
    </lineage>
</organism>
<dbReference type="Proteomes" id="UP000805841">
    <property type="component" value="Unassembled WGS sequence"/>
</dbReference>
<sequence>MANPDILIVAAERGLGLGLTKQFLQRGWSVFATAFPGSDLAGMEEVRRIAPGRLQVGHIDVTDPEQIEPLKKRLGSRMFDVIYLNAGIFGPLHQSVVQATAEELRQIMMVNAFGPIRLARNLLGHLKTPGALAFMSSHRGSVAANVEGGLELYRASKASLNILARGIYADIREQGNTVLTIHPGWAATSMGTLDGTVEAEIDVDASVRGVADVVEHHRHSGEHLYLDYEDRRWPW</sequence>
<dbReference type="EMBL" id="JAAOCA010000005">
    <property type="protein sequence ID" value="MBD1598013.1"/>
    <property type="molecule type" value="Genomic_DNA"/>
</dbReference>
<dbReference type="SUPFAM" id="SSF51735">
    <property type="entry name" value="NAD(P)-binding Rossmann-fold domains"/>
    <property type="match status" value="1"/>
</dbReference>
<evidence type="ECO:0000313" key="1">
    <source>
        <dbReference type="EMBL" id="MBD1598013.1"/>
    </source>
</evidence>
<comment type="caution">
    <text evidence="1">The sequence shown here is derived from an EMBL/GenBank/DDBJ whole genome shotgun (WGS) entry which is preliminary data.</text>
</comment>